<dbReference type="EMBL" id="BRYB01000437">
    <property type="protein sequence ID" value="GMI30033.1"/>
    <property type="molecule type" value="Genomic_DNA"/>
</dbReference>
<feature type="region of interest" description="Disordered" evidence="1">
    <location>
        <begin position="1"/>
        <end position="64"/>
    </location>
</feature>
<keyword evidence="3" id="KW-1185">Reference proteome</keyword>
<gene>
    <name evidence="2" type="ORF">TeGR_g1605</name>
</gene>
<sequence length="746" mass="79515">AASPPPPPALPSPPSSSSSVASSGRRHQPTDTALHVSPDGLSTAGQASPSSAPPLPGGSLPGGSPPCQFDVLLVNSDAPGGSLALNGFSLHPVPPSSISPLLARTHEGVEAVAGCAGGAAGAGRAHAAGLEKARGGLDRLLGQANSPTPLFQQSASLNAALSGYSRYLSSLSATASCSSSFLTSTLLPRIDTAARLSKRRLRAREAAIKAAEKAVGELDGRLADAKRRAHKQKRQAQEAEAGGGGGGAEHLRQANEYRESLSAVQALSTTLLTALAKRDTVNRAGVFAGEAALLSSVGAVEKLLKSLVREERAGLLKRQAALAELEAAVENLDSRSDLSWYISQLDLPRATYNPHDGGIAKSVELLDHESVASVLDDDDSEEEEEEDQKPHDRQRIVAHVNVLFQNKQQETEVEKRHHLELTGSGHGLLSGLGFKSPPKTARSSLSLAQATDELITAVSNNVSARSSFCYALNNQRSVNTCVSGQTYDALARVMEAFLEGCDWKNHDKDVGNVKMLMMLGQTFYMVAGGTEGAGEEQAEGGDAVGRECKVKDGEAWAEAVCVGYDEQQKVHSFQIKGGDIVRGGEVAWTTADNNQRSKRHYVKSKIAANPIWSDGDFWDKALIQCVSEALQHSKVMSTLHQQAMAEKRKTNEPLPTGKAMRWHDLLPRQREQAAEQVRDIVCAQLTALAHSIYEYDERGGGSKGAVERAKKFVRRMSVRYGLGIGARQMLLDHLVEMKRAAKKGGR</sequence>
<organism evidence="2 3">
    <name type="scientific">Tetraparma gracilis</name>
    <dbReference type="NCBI Taxonomy" id="2962635"/>
    <lineage>
        <taxon>Eukaryota</taxon>
        <taxon>Sar</taxon>
        <taxon>Stramenopiles</taxon>
        <taxon>Ochrophyta</taxon>
        <taxon>Bolidophyceae</taxon>
        <taxon>Parmales</taxon>
        <taxon>Triparmaceae</taxon>
        <taxon>Tetraparma</taxon>
    </lineage>
</organism>
<accession>A0ABQ6MQ91</accession>
<name>A0ABQ6MQ91_9STRA</name>
<dbReference type="PANTHER" id="PTHR13663:SF2">
    <property type="entry name" value="SIMILAR TO RIKEN CDNA 6430548M08"/>
    <property type="match status" value="1"/>
</dbReference>
<feature type="compositionally biased region" description="Acidic residues" evidence="1">
    <location>
        <begin position="375"/>
        <end position="387"/>
    </location>
</feature>
<evidence type="ECO:0000256" key="1">
    <source>
        <dbReference type="SAM" id="MobiDB-lite"/>
    </source>
</evidence>
<dbReference type="PANTHER" id="PTHR13663">
    <property type="entry name" value="SIMILAR TO RIKEN CDNA 6430548M08"/>
    <property type="match status" value="1"/>
</dbReference>
<feature type="region of interest" description="Disordered" evidence="1">
    <location>
        <begin position="372"/>
        <end position="394"/>
    </location>
</feature>
<dbReference type="Proteomes" id="UP001165060">
    <property type="component" value="Unassembled WGS sequence"/>
</dbReference>
<reference evidence="2 3" key="1">
    <citation type="journal article" date="2023" name="Commun. Biol.">
        <title>Genome analysis of Parmales, the sister group of diatoms, reveals the evolutionary specialization of diatoms from phago-mixotrophs to photoautotrophs.</title>
        <authorList>
            <person name="Ban H."/>
            <person name="Sato S."/>
            <person name="Yoshikawa S."/>
            <person name="Yamada K."/>
            <person name="Nakamura Y."/>
            <person name="Ichinomiya M."/>
            <person name="Sato N."/>
            <person name="Blanc-Mathieu R."/>
            <person name="Endo H."/>
            <person name="Kuwata A."/>
            <person name="Ogata H."/>
        </authorList>
    </citation>
    <scope>NUCLEOTIDE SEQUENCE [LARGE SCALE GENOMIC DNA]</scope>
</reference>
<evidence type="ECO:0000313" key="3">
    <source>
        <dbReference type="Proteomes" id="UP001165060"/>
    </source>
</evidence>
<proteinExistence type="predicted"/>
<dbReference type="InterPro" id="IPR039872">
    <property type="entry name" value="KIAA0513"/>
</dbReference>
<evidence type="ECO:0000313" key="2">
    <source>
        <dbReference type="EMBL" id="GMI30033.1"/>
    </source>
</evidence>
<protein>
    <submittedName>
        <fullName evidence="2">Uncharacterized protein</fullName>
    </submittedName>
</protein>
<feature type="compositionally biased region" description="Pro residues" evidence="1">
    <location>
        <begin position="1"/>
        <end position="14"/>
    </location>
</feature>
<feature type="non-terminal residue" evidence="2">
    <location>
        <position position="1"/>
    </location>
</feature>
<feature type="region of interest" description="Disordered" evidence="1">
    <location>
        <begin position="225"/>
        <end position="250"/>
    </location>
</feature>
<comment type="caution">
    <text evidence="2">The sequence shown here is derived from an EMBL/GenBank/DDBJ whole genome shotgun (WGS) entry which is preliminary data.</text>
</comment>